<comment type="caution">
    <text evidence="1">The sequence shown here is derived from an EMBL/GenBank/DDBJ whole genome shotgun (WGS) entry which is preliminary data.</text>
</comment>
<dbReference type="Proteomes" id="UP000177565">
    <property type="component" value="Unassembled WGS sequence"/>
</dbReference>
<sequence>MKKQKAVETFAITDGPKHPFDLALCLIDPYPKPQQMFHGYSGGTRHPGFIMNIDGIHDKHQNKKRERVIQHLRVYWQKPPIRITSLSKGNTEGHWDFKGILTVPSGTVGGQHPEARAWGWYNVNTCKGRISFSEPKTRE</sequence>
<dbReference type="AlphaFoldDB" id="A0A1G2MS15"/>
<evidence type="ECO:0000313" key="2">
    <source>
        <dbReference type="Proteomes" id="UP000177565"/>
    </source>
</evidence>
<organism evidence="1 2">
    <name type="scientific">Candidatus Taylorbacteria bacterium RIFCSPHIGHO2_02_FULL_46_13</name>
    <dbReference type="NCBI Taxonomy" id="1802312"/>
    <lineage>
        <taxon>Bacteria</taxon>
        <taxon>Candidatus Tayloriibacteriota</taxon>
    </lineage>
</organism>
<dbReference type="EMBL" id="MHRQ01000017">
    <property type="protein sequence ID" value="OHA26690.1"/>
    <property type="molecule type" value="Genomic_DNA"/>
</dbReference>
<name>A0A1G2MS15_9BACT</name>
<accession>A0A1G2MS15</accession>
<reference evidence="1 2" key="1">
    <citation type="journal article" date="2016" name="Nat. Commun.">
        <title>Thousands of microbial genomes shed light on interconnected biogeochemical processes in an aquifer system.</title>
        <authorList>
            <person name="Anantharaman K."/>
            <person name="Brown C.T."/>
            <person name="Hug L.A."/>
            <person name="Sharon I."/>
            <person name="Castelle C.J."/>
            <person name="Probst A.J."/>
            <person name="Thomas B.C."/>
            <person name="Singh A."/>
            <person name="Wilkins M.J."/>
            <person name="Karaoz U."/>
            <person name="Brodie E.L."/>
            <person name="Williams K.H."/>
            <person name="Hubbard S.S."/>
            <person name="Banfield J.F."/>
        </authorList>
    </citation>
    <scope>NUCLEOTIDE SEQUENCE [LARGE SCALE GENOMIC DNA]</scope>
</reference>
<proteinExistence type="predicted"/>
<gene>
    <name evidence="1" type="ORF">A3C06_00025</name>
</gene>
<evidence type="ECO:0000313" key="1">
    <source>
        <dbReference type="EMBL" id="OHA26690.1"/>
    </source>
</evidence>
<protein>
    <submittedName>
        <fullName evidence="1">Uncharacterized protein</fullName>
    </submittedName>
</protein>